<dbReference type="InterPro" id="IPR000836">
    <property type="entry name" value="PRTase_dom"/>
</dbReference>
<dbReference type="PANTHER" id="PTHR47505">
    <property type="entry name" value="DNA UTILIZATION PROTEIN YHGH"/>
    <property type="match status" value="1"/>
</dbReference>
<dbReference type="RefSeq" id="WP_068372608.1">
    <property type="nucleotide sequence ID" value="NZ_CBCSEB010000028.1"/>
</dbReference>
<dbReference type="SUPFAM" id="SSF53271">
    <property type="entry name" value="PRTase-like"/>
    <property type="match status" value="1"/>
</dbReference>
<organism evidence="3 5">
    <name type="scientific">Kerstersia gyiorum</name>
    <dbReference type="NCBI Taxonomy" id="206506"/>
    <lineage>
        <taxon>Bacteria</taxon>
        <taxon>Pseudomonadati</taxon>
        <taxon>Pseudomonadota</taxon>
        <taxon>Betaproteobacteria</taxon>
        <taxon>Burkholderiales</taxon>
        <taxon>Alcaligenaceae</taxon>
        <taxon>Kerstersia</taxon>
    </lineage>
</organism>
<dbReference type="CDD" id="cd06223">
    <property type="entry name" value="PRTases_typeI"/>
    <property type="match status" value="1"/>
</dbReference>
<name>A0A171KQB2_9BURK</name>
<dbReference type="PATRIC" id="fig|206506.3.peg.2647"/>
<reference evidence="3 5" key="1">
    <citation type="submission" date="2015-04" db="EMBL/GenBank/DDBJ databases">
        <title>Genome sequence of Kerstersia gyiorum CG1.</title>
        <authorList>
            <person name="Greninger A.L."/>
            <person name="Kozyreva V."/>
            <person name="Chaturvedi V."/>
        </authorList>
    </citation>
    <scope>NUCLEOTIDE SEQUENCE [LARGE SCALE GENOMIC DNA]</scope>
    <source>
        <strain evidence="3 5">CG1</strain>
    </source>
</reference>
<evidence type="ECO:0000313" key="6">
    <source>
        <dbReference type="Proteomes" id="UP000292039"/>
    </source>
</evidence>
<evidence type="ECO:0000313" key="4">
    <source>
        <dbReference type="EMBL" id="RZS72821.1"/>
    </source>
</evidence>
<evidence type="ECO:0000259" key="2">
    <source>
        <dbReference type="Pfam" id="PF00156"/>
    </source>
</evidence>
<dbReference type="Pfam" id="PF00156">
    <property type="entry name" value="Pribosyltran"/>
    <property type="match status" value="1"/>
</dbReference>
<comment type="similarity">
    <text evidence="1">Belongs to the ComF/GntX family.</text>
</comment>
<comment type="caution">
    <text evidence="3">The sequence shown here is derived from an EMBL/GenBank/DDBJ whole genome shotgun (WGS) entry which is preliminary data.</text>
</comment>
<proteinExistence type="inferred from homology"/>
<reference evidence="4 6" key="2">
    <citation type="submission" date="2019-02" db="EMBL/GenBank/DDBJ databases">
        <title>Genomic Encyclopedia of Type Strains, Phase IV (KMG-IV): sequencing the most valuable type-strain genomes for metagenomic binning, comparative biology and taxonomic classification.</title>
        <authorList>
            <person name="Goeker M."/>
        </authorList>
    </citation>
    <scope>NUCLEOTIDE SEQUENCE [LARGE SCALE GENOMIC DNA]</scope>
    <source>
        <strain evidence="4 6">DSM 16618</strain>
    </source>
</reference>
<dbReference type="EMBL" id="SGWZ01000001">
    <property type="protein sequence ID" value="RZS72821.1"/>
    <property type="molecule type" value="Genomic_DNA"/>
</dbReference>
<dbReference type="EMBL" id="LBNE01000009">
    <property type="protein sequence ID" value="KKO71079.1"/>
    <property type="molecule type" value="Genomic_DNA"/>
</dbReference>
<dbReference type="InterPro" id="IPR029057">
    <property type="entry name" value="PRTase-like"/>
</dbReference>
<dbReference type="InterPro" id="IPR051910">
    <property type="entry name" value="ComF/GntX_DNA_util-trans"/>
</dbReference>
<dbReference type="OrthoDB" id="9793412at2"/>
<accession>A0A171KQB2</accession>
<sequence length="196" mass="21060">MPCAACLADLRQGQQRLPPLALAGLASICEAFAYTPPGDVLVWQYKVELRLRHARLLANLMADAWLAQAGSAPRRVLVPVPSSRRSLQRRGFNPARELSRHLARRLGAEEQPAWLRRTETEHKQAALGRQARRAILDGVFHCPQRIGGNAVLLVDDVVTTGSTASAAALALKAAGASSVALLAAARVPPPDWATDT</sequence>
<gene>
    <name evidence="3" type="ORF">AAV32_12440</name>
    <name evidence="4" type="ORF">EV679_0002</name>
</gene>
<dbReference type="AlphaFoldDB" id="A0A171KQB2"/>
<dbReference type="Proteomes" id="UP000078084">
    <property type="component" value="Unassembled WGS sequence"/>
</dbReference>
<evidence type="ECO:0000256" key="1">
    <source>
        <dbReference type="ARBA" id="ARBA00008007"/>
    </source>
</evidence>
<dbReference type="Proteomes" id="UP000292039">
    <property type="component" value="Unassembled WGS sequence"/>
</dbReference>
<dbReference type="GeneID" id="99725065"/>
<dbReference type="STRING" id="206506.AAV32_12440"/>
<dbReference type="Gene3D" id="3.40.50.2020">
    <property type="match status" value="1"/>
</dbReference>
<evidence type="ECO:0000313" key="3">
    <source>
        <dbReference type="EMBL" id="KKO71079.1"/>
    </source>
</evidence>
<keyword evidence="5" id="KW-1185">Reference proteome</keyword>
<feature type="domain" description="Phosphoribosyltransferase" evidence="2">
    <location>
        <begin position="88"/>
        <end position="184"/>
    </location>
</feature>
<protein>
    <submittedName>
        <fullName evidence="4">ComF family protein</fullName>
    </submittedName>
</protein>
<evidence type="ECO:0000313" key="5">
    <source>
        <dbReference type="Proteomes" id="UP000078084"/>
    </source>
</evidence>
<dbReference type="PANTHER" id="PTHR47505:SF1">
    <property type="entry name" value="DNA UTILIZATION PROTEIN YHGH"/>
    <property type="match status" value="1"/>
</dbReference>